<proteinExistence type="inferred from homology"/>
<gene>
    <name evidence="8" type="ORF">CRP01_23570</name>
</gene>
<dbReference type="AlphaFoldDB" id="A0A2D0N714"/>
<dbReference type="PANTHER" id="PTHR34218:SF3">
    <property type="entry name" value="ACYL-HOMOSERINE LACTONE ACYLASE PVDQ"/>
    <property type="match status" value="1"/>
</dbReference>
<evidence type="ECO:0000256" key="3">
    <source>
        <dbReference type="ARBA" id="ARBA00022801"/>
    </source>
</evidence>
<feature type="chain" id="PRO_5012112899" evidence="7">
    <location>
        <begin position="22"/>
        <end position="723"/>
    </location>
</feature>
<comment type="caution">
    <text evidence="8">The sequence shown here is derived from an EMBL/GenBank/DDBJ whole genome shotgun (WGS) entry which is preliminary data.</text>
</comment>
<evidence type="ECO:0000256" key="7">
    <source>
        <dbReference type="SAM" id="SignalP"/>
    </source>
</evidence>
<dbReference type="GO" id="GO:0017000">
    <property type="term" value="P:antibiotic biosynthetic process"/>
    <property type="evidence" value="ECO:0007669"/>
    <property type="project" value="InterPro"/>
</dbReference>
<comment type="cofactor">
    <cofactor evidence="6">
        <name>Ca(2+)</name>
        <dbReference type="ChEBI" id="CHEBI:29108"/>
    </cofactor>
    <text evidence="6">Binds 1 Ca(2+) ion per dimer.</text>
</comment>
<dbReference type="Gene3D" id="2.30.120.10">
    <property type="match status" value="1"/>
</dbReference>
<evidence type="ECO:0000256" key="4">
    <source>
        <dbReference type="ARBA" id="ARBA00023145"/>
    </source>
</evidence>
<organism evidence="8 9">
    <name type="scientific">Flavilitoribacter nigricans (strain ATCC 23147 / DSM 23189 / NBRC 102662 / NCIMB 1420 / SS-2)</name>
    <name type="common">Lewinella nigricans</name>
    <dbReference type="NCBI Taxonomy" id="1122177"/>
    <lineage>
        <taxon>Bacteria</taxon>
        <taxon>Pseudomonadati</taxon>
        <taxon>Bacteroidota</taxon>
        <taxon>Saprospiria</taxon>
        <taxon>Saprospirales</taxon>
        <taxon>Lewinellaceae</taxon>
        <taxon>Flavilitoribacter</taxon>
    </lineage>
</organism>
<keyword evidence="6" id="KW-0106">Calcium</keyword>
<evidence type="ECO:0000256" key="6">
    <source>
        <dbReference type="PIRSR" id="PIRSR001227-2"/>
    </source>
</evidence>
<dbReference type="Proteomes" id="UP000223913">
    <property type="component" value="Unassembled WGS sequence"/>
</dbReference>
<evidence type="ECO:0000313" key="8">
    <source>
        <dbReference type="EMBL" id="PHN04176.1"/>
    </source>
</evidence>
<evidence type="ECO:0000256" key="5">
    <source>
        <dbReference type="PIRSR" id="PIRSR001227-1"/>
    </source>
</evidence>
<dbReference type="GO" id="GO:0016811">
    <property type="term" value="F:hydrolase activity, acting on carbon-nitrogen (but not peptide) bonds, in linear amides"/>
    <property type="evidence" value="ECO:0007669"/>
    <property type="project" value="InterPro"/>
</dbReference>
<feature type="binding site" evidence="6">
    <location>
        <position position="265"/>
    </location>
    <ligand>
        <name>Ca(2+)</name>
        <dbReference type="ChEBI" id="CHEBI:29108"/>
    </ligand>
</feature>
<dbReference type="Gene3D" id="1.10.439.10">
    <property type="entry name" value="Penicillin Amidohydrolase, domain 1"/>
    <property type="match status" value="1"/>
</dbReference>
<dbReference type="InterPro" id="IPR014395">
    <property type="entry name" value="Pen/GL7ACA/AHL_acylase"/>
</dbReference>
<dbReference type="GO" id="GO:0046872">
    <property type="term" value="F:metal ion binding"/>
    <property type="evidence" value="ECO:0007669"/>
    <property type="project" value="UniProtKB-KW"/>
</dbReference>
<accession>A0A2D0N714</accession>
<feature type="active site" description="Nucleophile" evidence="5">
    <location>
        <position position="195"/>
    </location>
</feature>
<dbReference type="InterPro" id="IPR002692">
    <property type="entry name" value="S45"/>
</dbReference>
<dbReference type="RefSeq" id="WP_099152561.1">
    <property type="nucleotide sequence ID" value="NZ_PDUD01000027.1"/>
</dbReference>
<keyword evidence="9" id="KW-1185">Reference proteome</keyword>
<dbReference type="Gene3D" id="1.10.1400.10">
    <property type="match status" value="1"/>
</dbReference>
<keyword evidence="2 7" id="KW-0732">Signal</keyword>
<evidence type="ECO:0000313" key="9">
    <source>
        <dbReference type="Proteomes" id="UP000223913"/>
    </source>
</evidence>
<dbReference type="SUPFAM" id="SSF56235">
    <property type="entry name" value="N-terminal nucleophile aminohydrolases (Ntn hydrolases)"/>
    <property type="match status" value="1"/>
</dbReference>
<evidence type="ECO:0000256" key="2">
    <source>
        <dbReference type="ARBA" id="ARBA00022729"/>
    </source>
</evidence>
<feature type="signal peptide" evidence="7">
    <location>
        <begin position="1"/>
        <end position="21"/>
    </location>
</feature>
<keyword evidence="3" id="KW-0378">Hydrolase</keyword>
<keyword evidence="4" id="KW-0865">Zymogen</keyword>
<dbReference type="InterPro" id="IPR023343">
    <property type="entry name" value="Penicillin_amidase_dom1"/>
</dbReference>
<dbReference type="OrthoDB" id="9759796at2"/>
<dbReference type="InterPro" id="IPR029055">
    <property type="entry name" value="Ntn_hydrolases_N"/>
</dbReference>
<dbReference type="InterPro" id="IPR043147">
    <property type="entry name" value="Penicillin_amidase_A-knob"/>
</dbReference>
<reference evidence="8 9" key="1">
    <citation type="submission" date="2017-10" db="EMBL/GenBank/DDBJ databases">
        <title>The draft genome sequence of Lewinella nigricans NBRC 102662.</title>
        <authorList>
            <person name="Wang K."/>
        </authorList>
    </citation>
    <scope>NUCLEOTIDE SEQUENCE [LARGE SCALE GENOMIC DNA]</scope>
    <source>
        <strain evidence="8 9">NBRC 102662</strain>
    </source>
</reference>
<dbReference type="Gene3D" id="3.60.20.10">
    <property type="entry name" value="Glutamine Phosphoribosylpyrophosphate, subunit 1, domain 1"/>
    <property type="match status" value="1"/>
</dbReference>
<protein>
    <submittedName>
        <fullName evidence="8">Acylase</fullName>
    </submittedName>
</protein>
<dbReference type="EMBL" id="PDUD01000027">
    <property type="protein sequence ID" value="PHN04176.1"/>
    <property type="molecule type" value="Genomic_DNA"/>
</dbReference>
<sequence>MRIACFFLFLAPTLFSQSVNSAEISRWEARAQSITIIRDTWGIPHIYAKTDADAVFGMLYAQCEDDFQRVEENYLDATGQMAMAYGEDLIYHDLRARMFLDSNEAKAYYRQSPAWMKALCNGFADGINYYLHTHPEVEPKFLTRFEPWMPFTFSEGSIGGDITRISLRGLEAFYGQDRTGYVDTRWALEEEPTGSNGFAIAPEKSESGNALFLINPHTSFYFRSEQHVNSEEGLSVYGAATWGQFFIYQGFNENCGWMHTSTYADAIDQYEETIIKKGDRFYYQYGDEQRPVEEHRVTIPFRDGDSVGEREFTFYKTHHGPIIRSEGEKWISFRMMNRPLDALTQSYLRTKAKGYRSFRKTMKIRTNSSNNTVYADRQGNIGYWHGNFIPKRDPNYDYNGLIDGSNPATDWGRLLKLKEMIHVRNPASGWIQNCNSTPYTVAGSQGSPDPDDYANYIAPDRENFRGINAVRVLGSRNSYDLDGLIRAANDPFLAAFEKPIPALLAAYREVTNMGYPPLDEAIKILQDWDLGYGESSVATSLAVYWGEDMLNLLRDKVDAATRRELMTDELMVQHTTPEEKLAMLVNAIRRLESDFGDWKTPWGAINRYQRRTGAIRESFDDDAPSLPVGFASSRWGSLASYGARTYPNTKKRYGSGGNSFVAVVEFGDRLQARAVVSGGQSGDPDSPHFTDQAELFTKAQFRPVYFYRTDVEQHQERTYRPGK</sequence>
<keyword evidence="6" id="KW-0479">Metal-binding</keyword>
<dbReference type="PIRSF" id="PIRSF001227">
    <property type="entry name" value="Pen_acylase"/>
    <property type="match status" value="1"/>
</dbReference>
<dbReference type="Pfam" id="PF01804">
    <property type="entry name" value="Penicil_amidase"/>
    <property type="match status" value="1"/>
</dbReference>
<comment type="similarity">
    <text evidence="1">Belongs to the peptidase S45 family.</text>
</comment>
<evidence type="ECO:0000256" key="1">
    <source>
        <dbReference type="ARBA" id="ARBA00006586"/>
    </source>
</evidence>
<feature type="binding site" evidence="6">
    <location>
        <position position="451"/>
    </location>
    <ligand>
        <name>Ca(2+)</name>
        <dbReference type="ChEBI" id="CHEBI:29108"/>
    </ligand>
</feature>
<name>A0A2D0N714_FLAN2</name>
<feature type="binding site" evidence="6">
    <location>
        <position position="268"/>
    </location>
    <ligand>
        <name>Ca(2+)</name>
        <dbReference type="ChEBI" id="CHEBI:29108"/>
    </ligand>
</feature>
<dbReference type="PANTHER" id="PTHR34218">
    <property type="entry name" value="PEPTIDASE S45 PENICILLIN AMIDASE"/>
    <property type="match status" value="1"/>
</dbReference>
<dbReference type="InterPro" id="IPR043146">
    <property type="entry name" value="Penicillin_amidase_N_B-knob"/>
</dbReference>